<evidence type="ECO:0000313" key="5">
    <source>
        <dbReference type="Proteomes" id="UP001364472"/>
    </source>
</evidence>
<dbReference type="GO" id="GO:0009088">
    <property type="term" value="P:threonine biosynthetic process"/>
    <property type="evidence" value="ECO:0007669"/>
    <property type="project" value="TreeGrafter"/>
</dbReference>
<evidence type="ECO:0000259" key="3">
    <source>
        <dbReference type="Pfam" id="PF01636"/>
    </source>
</evidence>
<dbReference type="Pfam" id="PF01636">
    <property type="entry name" value="APH"/>
    <property type="match status" value="1"/>
</dbReference>
<sequence length="376" mass="40514">MSASPAHRVHGLTGDEVPPDWPPLTLDELEPLFARYPELSAPQAIGWHSPRPLAAAARVETAAGPVFAKRHHASVRSAATLAEEHAFAAHLRANAIPVPPIHADADGRTAVALGDWTWDLHAPAAGQDLYRDAPSWTPLDDLAHARAAGAMLARLHAAAQGFEAAQRGTHLLVARTELIEAGDAIAALRAQLPERPALARWLDGRRWDADLGEAIAPLHARVQARAAAQPRLWTHGDWHASNLFWSRADANAGVSAVVDFGLCARTFALFDLATAIERNAIAWLEPDDDRGQAAIARALIAGYREVSALKADDIAFLADLLPVVHLDFALSEVEYYAGITRSEANAEAAWSDFLLGHARWFSRAPGRAFLHALRAA</sequence>
<gene>
    <name evidence="4" type="ORF">WB794_03010</name>
</gene>
<proteinExistence type="inferred from homology"/>
<reference evidence="4 5" key="1">
    <citation type="journal article" date="2016" name="Antonie Van Leeuwenhoek">
        <title>Denitratimonas tolerans gen. nov., sp. nov., a denitrifying bacterium isolated from a bioreactor for tannery wastewater treatment.</title>
        <authorList>
            <person name="Han S.I."/>
            <person name="Kim J.O."/>
            <person name="Lee Y.R."/>
            <person name="Ekpeghere K.I."/>
            <person name="Koh S.C."/>
            <person name="Whang K.S."/>
        </authorList>
    </citation>
    <scope>NUCLEOTIDE SEQUENCE [LARGE SCALE GENOMIC DNA]</scope>
    <source>
        <strain evidence="4 5">KACC 17565</strain>
    </source>
</reference>
<organism evidence="4 5">
    <name type="scientific">Denitratimonas tolerans</name>
    <dbReference type="NCBI Taxonomy" id="1338420"/>
    <lineage>
        <taxon>Bacteria</taxon>
        <taxon>Pseudomonadati</taxon>
        <taxon>Pseudomonadota</taxon>
        <taxon>Gammaproteobacteria</taxon>
        <taxon>Lysobacterales</taxon>
        <taxon>Lysobacteraceae</taxon>
        <taxon>Denitratimonas</taxon>
    </lineage>
</organism>
<accession>A0AAW9R1M6</accession>
<dbReference type="AlphaFoldDB" id="A0AAW9R1M6"/>
<dbReference type="RefSeq" id="WP_337334364.1">
    <property type="nucleotide sequence ID" value="NZ_JBBDHC010000003.1"/>
</dbReference>
<evidence type="ECO:0000313" key="4">
    <source>
        <dbReference type="EMBL" id="MEJ1248645.1"/>
    </source>
</evidence>
<feature type="region of interest" description="Disordered" evidence="2">
    <location>
        <begin position="1"/>
        <end position="23"/>
    </location>
</feature>
<dbReference type="Proteomes" id="UP001364472">
    <property type="component" value="Unassembled WGS sequence"/>
</dbReference>
<dbReference type="InterPro" id="IPR002575">
    <property type="entry name" value="Aminoglycoside_PTrfase"/>
</dbReference>
<keyword evidence="5" id="KW-1185">Reference proteome</keyword>
<feature type="domain" description="Aminoglycoside phosphotransferase" evidence="3">
    <location>
        <begin position="58"/>
        <end position="308"/>
    </location>
</feature>
<dbReference type="InterPro" id="IPR050249">
    <property type="entry name" value="Pseudomonas-type_ThrB"/>
</dbReference>
<protein>
    <submittedName>
        <fullName evidence="4">Phosphotransferase</fullName>
    </submittedName>
</protein>
<comment type="caution">
    <text evidence="4">The sequence shown here is derived from an EMBL/GenBank/DDBJ whole genome shotgun (WGS) entry which is preliminary data.</text>
</comment>
<dbReference type="PANTHER" id="PTHR21064:SF6">
    <property type="entry name" value="AMINOGLYCOSIDE PHOSPHOTRANSFERASE DOMAIN-CONTAINING PROTEIN"/>
    <property type="match status" value="1"/>
</dbReference>
<comment type="similarity">
    <text evidence="1">Belongs to the pseudomonas-type ThrB family.</text>
</comment>
<evidence type="ECO:0000256" key="2">
    <source>
        <dbReference type="SAM" id="MobiDB-lite"/>
    </source>
</evidence>
<dbReference type="PANTHER" id="PTHR21064">
    <property type="entry name" value="AMINOGLYCOSIDE PHOSPHOTRANSFERASE DOMAIN-CONTAINING PROTEIN-RELATED"/>
    <property type="match status" value="1"/>
</dbReference>
<dbReference type="Gene3D" id="3.90.1200.10">
    <property type="match status" value="1"/>
</dbReference>
<dbReference type="InterPro" id="IPR011009">
    <property type="entry name" value="Kinase-like_dom_sf"/>
</dbReference>
<name>A0AAW9R1M6_9GAMM</name>
<dbReference type="GO" id="GO:0004413">
    <property type="term" value="F:homoserine kinase activity"/>
    <property type="evidence" value="ECO:0007669"/>
    <property type="project" value="TreeGrafter"/>
</dbReference>
<dbReference type="EMBL" id="JBBDHC010000003">
    <property type="protein sequence ID" value="MEJ1248645.1"/>
    <property type="molecule type" value="Genomic_DNA"/>
</dbReference>
<dbReference type="SUPFAM" id="SSF56112">
    <property type="entry name" value="Protein kinase-like (PK-like)"/>
    <property type="match status" value="1"/>
</dbReference>
<evidence type="ECO:0000256" key="1">
    <source>
        <dbReference type="ARBA" id="ARBA00038240"/>
    </source>
</evidence>